<evidence type="ECO:0000313" key="1">
    <source>
        <dbReference type="EMBL" id="OJJ38778.1"/>
    </source>
</evidence>
<dbReference type="InterPro" id="IPR036770">
    <property type="entry name" value="Ankyrin_rpt-contain_sf"/>
</dbReference>
<protein>
    <submittedName>
        <fullName evidence="1">Uncharacterized protein</fullName>
    </submittedName>
</protein>
<dbReference type="VEuPathDB" id="FungiDB:ASPWEDRAFT_36455"/>
<proteinExistence type="predicted"/>
<sequence length="80" mass="8584">MPLLCTAEEGHTAIIHMLLESSENVNEKDIDSSKSALIHKAAYNRHVVLGSTTLGTAITIGKLEIVKLLLNCPGSDIKQS</sequence>
<evidence type="ECO:0000313" key="2">
    <source>
        <dbReference type="Proteomes" id="UP000184383"/>
    </source>
</evidence>
<dbReference type="GeneID" id="63750311"/>
<dbReference type="Gene3D" id="1.25.40.20">
    <property type="entry name" value="Ankyrin repeat-containing domain"/>
    <property type="match status" value="1"/>
</dbReference>
<organism evidence="1 2">
    <name type="scientific">Aspergillus wentii DTO 134E9</name>
    <dbReference type="NCBI Taxonomy" id="1073089"/>
    <lineage>
        <taxon>Eukaryota</taxon>
        <taxon>Fungi</taxon>
        <taxon>Dikarya</taxon>
        <taxon>Ascomycota</taxon>
        <taxon>Pezizomycotina</taxon>
        <taxon>Eurotiomycetes</taxon>
        <taxon>Eurotiomycetidae</taxon>
        <taxon>Eurotiales</taxon>
        <taxon>Aspergillaceae</taxon>
        <taxon>Aspergillus</taxon>
        <taxon>Aspergillus subgen. Cremei</taxon>
    </lineage>
</organism>
<accession>A0A1L9RV94</accession>
<gene>
    <name evidence="1" type="ORF">ASPWEDRAFT_36455</name>
</gene>
<dbReference type="AlphaFoldDB" id="A0A1L9RV94"/>
<dbReference type="RefSeq" id="XP_040692454.1">
    <property type="nucleotide sequence ID" value="XM_040834463.1"/>
</dbReference>
<dbReference type="SUPFAM" id="SSF48403">
    <property type="entry name" value="Ankyrin repeat"/>
    <property type="match status" value="1"/>
</dbReference>
<reference evidence="2" key="1">
    <citation type="journal article" date="2017" name="Genome Biol.">
        <title>Comparative genomics reveals high biological diversity and specific adaptations in the industrially and medically important fungal genus Aspergillus.</title>
        <authorList>
            <person name="de Vries R.P."/>
            <person name="Riley R."/>
            <person name="Wiebenga A."/>
            <person name="Aguilar-Osorio G."/>
            <person name="Amillis S."/>
            <person name="Uchima C.A."/>
            <person name="Anderluh G."/>
            <person name="Asadollahi M."/>
            <person name="Askin M."/>
            <person name="Barry K."/>
            <person name="Battaglia E."/>
            <person name="Bayram O."/>
            <person name="Benocci T."/>
            <person name="Braus-Stromeyer S.A."/>
            <person name="Caldana C."/>
            <person name="Canovas D."/>
            <person name="Cerqueira G.C."/>
            <person name="Chen F."/>
            <person name="Chen W."/>
            <person name="Choi C."/>
            <person name="Clum A."/>
            <person name="Dos Santos R.A."/>
            <person name="Damasio A.R."/>
            <person name="Diallinas G."/>
            <person name="Emri T."/>
            <person name="Fekete E."/>
            <person name="Flipphi M."/>
            <person name="Freyberg S."/>
            <person name="Gallo A."/>
            <person name="Gournas C."/>
            <person name="Habgood R."/>
            <person name="Hainaut M."/>
            <person name="Harispe M.L."/>
            <person name="Henrissat B."/>
            <person name="Hilden K.S."/>
            <person name="Hope R."/>
            <person name="Hossain A."/>
            <person name="Karabika E."/>
            <person name="Karaffa L."/>
            <person name="Karanyi Z."/>
            <person name="Krasevec N."/>
            <person name="Kuo A."/>
            <person name="Kusch H."/>
            <person name="LaButti K."/>
            <person name="Lagendijk E.L."/>
            <person name="Lapidus A."/>
            <person name="Levasseur A."/>
            <person name="Lindquist E."/>
            <person name="Lipzen A."/>
            <person name="Logrieco A.F."/>
            <person name="MacCabe A."/>
            <person name="Maekelae M.R."/>
            <person name="Malavazi I."/>
            <person name="Melin P."/>
            <person name="Meyer V."/>
            <person name="Mielnichuk N."/>
            <person name="Miskei M."/>
            <person name="Molnar A.P."/>
            <person name="Mule G."/>
            <person name="Ngan C.Y."/>
            <person name="Orejas M."/>
            <person name="Orosz E."/>
            <person name="Ouedraogo J.P."/>
            <person name="Overkamp K.M."/>
            <person name="Park H.-S."/>
            <person name="Perrone G."/>
            <person name="Piumi F."/>
            <person name="Punt P.J."/>
            <person name="Ram A.F."/>
            <person name="Ramon A."/>
            <person name="Rauscher S."/>
            <person name="Record E."/>
            <person name="Riano-Pachon D.M."/>
            <person name="Robert V."/>
            <person name="Roehrig J."/>
            <person name="Ruller R."/>
            <person name="Salamov A."/>
            <person name="Salih N.S."/>
            <person name="Samson R.A."/>
            <person name="Sandor E."/>
            <person name="Sanguinetti M."/>
            <person name="Schuetze T."/>
            <person name="Sepcic K."/>
            <person name="Shelest E."/>
            <person name="Sherlock G."/>
            <person name="Sophianopoulou V."/>
            <person name="Squina F.M."/>
            <person name="Sun H."/>
            <person name="Susca A."/>
            <person name="Todd R.B."/>
            <person name="Tsang A."/>
            <person name="Unkles S.E."/>
            <person name="van de Wiele N."/>
            <person name="van Rossen-Uffink D."/>
            <person name="Oliveira J.V."/>
            <person name="Vesth T.C."/>
            <person name="Visser J."/>
            <person name="Yu J.-H."/>
            <person name="Zhou M."/>
            <person name="Andersen M.R."/>
            <person name="Archer D.B."/>
            <person name="Baker S.E."/>
            <person name="Benoit I."/>
            <person name="Brakhage A.A."/>
            <person name="Braus G.H."/>
            <person name="Fischer R."/>
            <person name="Frisvad J.C."/>
            <person name="Goldman G.H."/>
            <person name="Houbraken J."/>
            <person name="Oakley B."/>
            <person name="Pocsi I."/>
            <person name="Scazzocchio C."/>
            <person name="Seiboth B."/>
            <person name="vanKuyk P.A."/>
            <person name="Wortman J."/>
            <person name="Dyer P.S."/>
            <person name="Grigoriev I.V."/>
        </authorList>
    </citation>
    <scope>NUCLEOTIDE SEQUENCE [LARGE SCALE GENOMIC DNA]</scope>
    <source>
        <strain evidence="2">DTO 134E9</strain>
    </source>
</reference>
<dbReference type="Proteomes" id="UP000184383">
    <property type="component" value="Unassembled WGS sequence"/>
</dbReference>
<keyword evidence="2" id="KW-1185">Reference proteome</keyword>
<dbReference type="EMBL" id="KV878210">
    <property type="protein sequence ID" value="OJJ38778.1"/>
    <property type="molecule type" value="Genomic_DNA"/>
</dbReference>
<dbReference type="OrthoDB" id="366390at2759"/>
<name>A0A1L9RV94_ASPWE</name>